<evidence type="ECO:0000313" key="2">
    <source>
        <dbReference type="RefSeq" id="XP_075092601.1"/>
    </source>
</evidence>
<sequence>MNTDRESSVPIRKYGVDDHCRATERTGIFNQDAGGVERDYMDVHAEGQYEREFRDAHLYDETENVTDIGKEVCGVPEKICRVCGLQSQEDLTSPLGISVSEIVCKCLEGTYDLSTPLSYKEKFGVQTCASQASKEAGVQYQEKTGLQSQDIGRSEIGSKSIDAICDDDDVAGMILDIENESCNQASKDHGEQLQDKENVELQEKENAARNILAELSLEKTQEGTVEKTGTDCALIIICTIEILSLHLTRCRKLI</sequence>
<organism evidence="1 2">
    <name type="scientific">Nicotiana tabacum</name>
    <name type="common">Common tobacco</name>
    <dbReference type="NCBI Taxonomy" id="4097"/>
    <lineage>
        <taxon>Eukaryota</taxon>
        <taxon>Viridiplantae</taxon>
        <taxon>Streptophyta</taxon>
        <taxon>Embryophyta</taxon>
        <taxon>Tracheophyta</taxon>
        <taxon>Spermatophyta</taxon>
        <taxon>Magnoliopsida</taxon>
        <taxon>eudicotyledons</taxon>
        <taxon>Gunneridae</taxon>
        <taxon>Pentapetalae</taxon>
        <taxon>asterids</taxon>
        <taxon>lamiids</taxon>
        <taxon>Solanales</taxon>
        <taxon>Solanaceae</taxon>
        <taxon>Nicotianoideae</taxon>
        <taxon>Nicotianeae</taxon>
        <taxon>Nicotiana</taxon>
    </lineage>
</organism>
<dbReference type="RefSeq" id="XP_075092601.1">
    <property type="nucleotide sequence ID" value="XM_075236500.1"/>
</dbReference>
<evidence type="ECO:0000313" key="1">
    <source>
        <dbReference type="Proteomes" id="UP000790787"/>
    </source>
</evidence>
<dbReference type="Proteomes" id="UP000790787">
    <property type="component" value="Chromosome 18"/>
</dbReference>
<name>A0AC58T5T9_TOBAC</name>
<accession>A0AC58T5T9</accession>
<reference evidence="2" key="2">
    <citation type="submission" date="2025-08" db="UniProtKB">
        <authorList>
            <consortium name="RefSeq"/>
        </authorList>
    </citation>
    <scope>IDENTIFICATION</scope>
    <source>
        <tissue evidence="2">Leaf</tissue>
    </source>
</reference>
<keyword evidence="1" id="KW-1185">Reference proteome</keyword>
<reference evidence="1" key="1">
    <citation type="journal article" date="2014" name="Nat. Commun.">
        <title>The tobacco genome sequence and its comparison with those of tomato and potato.</title>
        <authorList>
            <person name="Sierro N."/>
            <person name="Battey J.N."/>
            <person name="Ouadi S."/>
            <person name="Bakaher N."/>
            <person name="Bovet L."/>
            <person name="Willig A."/>
            <person name="Goepfert S."/>
            <person name="Peitsch M.C."/>
            <person name="Ivanov N.V."/>
        </authorList>
    </citation>
    <scope>NUCLEOTIDE SEQUENCE [LARGE SCALE GENOMIC DNA]</scope>
</reference>
<gene>
    <name evidence="2" type="primary">LOC142172819</name>
</gene>
<proteinExistence type="predicted"/>
<protein>
    <submittedName>
        <fullName evidence="2">Uncharacterized protein LOC142172819 isoform X2</fullName>
    </submittedName>
</protein>